<dbReference type="Proteomes" id="UP001476950">
    <property type="component" value="Unassembled WGS sequence"/>
</dbReference>
<gene>
    <name evidence="2" type="ORF">NDI38_22795</name>
</gene>
<dbReference type="SUPFAM" id="SSF54593">
    <property type="entry name" value="Glyoxalase/Bleomycin resistance protein/Dihydroxybiphenyl dioxygenase"/>
    <property type="match status" value="1"/>
</dbReference>
<organism evidence="2 3">
    <name type="scientific">Stenomitos frigidus AS-A4</name>
    <dbReference type="NCBI Taxonomy" id="2933935"/>
    <lineage>
        <taxon>Bacteria</taxon>
        <taxon>Bacillati</taxon>
        <taxon>Cyanobacteriota</taxon>
        <taxon>Cyanophyceae</taxon>
        <taxon>Leptolyngbyales</taxon>
        <taxon>Leptolyngbyaceae</taxon>
        <taxon>Stenomitos</taxon>
    </lineage>
</organism>
<dbReference type="InterPro" id="IPR004360">
    <property type="entry name" value="Glyas_Fos-R_dOase_dom"/>
</dbReference>
<dbReference type="Gene3D" id="3.10.180.10">
    <property type="entry name" value="2,3-Dihydroxybiphenyl 1,2-Dioxygenase, domain 1"/>
    <property type="match status" value="1"/>
</dbReference>
<reference evidence="2 3" key="1">
    <citation type="submission" date="2022-04" db="EMBL/GenBank/DDBJ databases">
        <title>Positive selection, recombination, and allopatry shape intraspecific diversity of widespread and dominant cyanobacteria.</title>
        <authorList>
            <person name="Wei J."/>
            <person name="Shu W."/>
            <person name="Hu C."/>
        </authorList>
    </citation>
    <scope>NUCLEOTIDE SEQUENCE [LARGE SCALE GENOMIC DNA]</scope>
    <source>
        <strain evidence="2 3">AS-A4</strain>
    </source>
</reference>
<dbReference type="Pfam" id="PF00903">
    <property type="entry name" value="Glyoxalase"/>
    <property type="match status" value="1"/>
</dbReference>
<keyword evidence="3" id="KW-1185">Reference proteome</keyword>
<feature type="domain" description="VOC" evidence="1">
    <location>
        <begin position="12"/>
        <end position="148"/>
    </location>
</feature>
<proteinExistence type="predicted"/>
<name>A0ABV0KPU3_9CYAN</name>
<dbReference type="RefSeq" id="WP_190448503.1">
    <property type="nucleotide sequence ID" value="NZ_JAMPLM010000030.1"/>
</dbReference>
<dbReference type="InterPro" id="IPR029068">
    <property type="entry name" value="Glyas_Bleomycin-R_OHBP_Dase"/>
</dbReference>
<comment type="caution">
    <text evidence="2">The sequence shown here is derived from an EMBL/GenBank/DDBJ whole genome shotgun (WGS) entry which is preliminary data.</text>
</comment>
<evidence type="ECO:0000313" key="3">
    <source>
        <dbReference type="Proteomes" id="UP001476950"/>
    </source>
</evidence>
<dbReference type="PROSITE" id="PS51819">
    <property type="entry name" value="VOC"/>
    <property type="match status" value="1"/>
</dbReference>
<dbReference type="EMBL" id="JAMPLM010000030">
    <property type="protein sequence ID" value="MEP1061264.1"/>
    <property type="molecule type" value="Genomic_DNA"/>
</dbReference>
<sequence length="155" mass="16944">MSSNQVTSQDMKLEVVVIPVADVDRSKDFYKTLGWRFDADFPGENGFRVVQFTPPGSQASIIFGQGVSLAEPGSVQGLYLIVYDIEAARAELVERGVEVSEVFHDIGGIFHHAGTEGRVPGPDPKRGDYASYASFSDPDGNGWILQEVRVRLPGR</sequence>
<dbReference type="InterPro" id="IPR037523">
    <property type="entry name" value="VOC_core"/>
</dbReference>
<protein>
    <submittedName>
        <fullName evidence="2">VOC family protein</fullName>
    </submittedName>
</protein>
<accession>A0ABV0KPU3</accession>
<evidence type="ECO:0000313" key="2">
    <source>
        <dbReference type="EMBL" id="MEP1061264.1"/>
    </source>
</evidence>
<evidence type="ECO:0000259" key="1">
    <source>
        <dbReference type="PROSITE" id="PS51819"/>
    </source>
</evidence>